<comment type="caution">
    <text evidence="3">The sequence shown here is derived from an EMBL/GenBank/DDBJ whole genome shotgun (WGS) entry which is preliminary data.</text>
</comment>
<protein>
    <recommendedName>
        <fullName evidence="2">Reverse transcriptase Ty1/copia-type domain-containing protein</fullName>
    </recommendedName>
</protein>
<feature type="domain" description="Reverse transcriptase Ty1/copia-type" evidence="2">
    <location>
        <begin position="106"/>
        <end position="341"/>
    </location>
</feature>
<feature type="region of interest" description="Disordered" evidence="1">
    <location>
        <begin position="1"/>
        <end position="28"/>
    </location>
</feature>
<organism evidence="3 4">
    <name type="scientific">Austropuccinia psidii MF-1</name>
    <dbReference type="NCBI Taxonomy" id="1389203"/>
    <lineage>
        <taxon>Eukaryota</taxon>
        <taxon>Fungi</taxon>
        <taxon>Dikarya</taxon>
        <taxon>Basidiomycota</taxon>
        <taxon>Pucciniomycotina</taxon>
        <taxon>Pucciniomycetes</taxon>
        <taxon>Pucciniales</taxon>
        <taxon>Sphaerophragmiaceae</taxon>
        <taxon>Austropuccinia</taxon>
    </lineage>
</organism>
<keyword evidence="4" id="KW-1185">Reference proteome</keyword>
<evidence type="ECO:0000313" key="3">
    <source>
        <dbReference type="EMBL" id="MBW0478482.1"/>
    </source>
</evidence>
<gene>
    <name evidence="3" type="ORF">O181_018197</name>
</gene>
<reference evidence="3" key="1">
    <citation type="submission" date="2021-03" db="EMBL/GenBank/DDBJ databases">
        <title>Draft genome sequence of rust myrtle Austropuccinia psidii MF-1, a brazilian biotype.</title>
        <authorList>
            <person name="Quecine M.C."/>
            <person name="Pachon D.M.R."/>
            <person name="Bonatelli M.L."/>
            <person name="Correr F.H."/>
            <person name="Franceschini L.M."/>
            <person name="Leite T.F."/>
            <person name="Margarido G.R.A."/>
            <person name="Almeida C.A."/>
            <person name="Ferrarezi J.A."/>
            <person name="Labate C.A."/>
        </authorList>
    </citation>
    <scope>NUCLEOTIDE SEQUENCE</scope>
    <source>
        <strain evidence="3">MF-1</strain>
    </source>
</reference>
<feature type="compositionally biased region" description="Basic residues" evidence="1">
    <location>
        <begin position="1"/>
        <end position="14"/>
    </location>
</feature>
<sequence>MHGYRRNQLSRKGNHPSNIFSRGTPGGIEAPQTTRILVTSLQHPTLFFSEIDNLNILPYSQGANVLLTSLETTPRTFKATLSSNDSELWQMAIDKELEAMTTLWLWDVTELEENHKLRGTTWVFTMKQKHLNGNRQYKAHLCAQGLTQGPGIYYEQIYAPTGILNSLKTLIAFSAANNLQFHQLDVKRAFLNTPLTKDIYLSIPQGISICQCSHSLKQKKGIYGLRKAPLAWYECLKEWPTSLGFQVCILDPCGFFRSDEPPTWLYLLVDRIEVFRKDVCEFQKEVSQKFDIKDLEEASLMLGIKITCYRESITLDQLHLTESLLDKYEITDFRPTSTPLITNEHLIPATSKEVTKLKSLKINLRSAVGSINYLSSTTQPHLSFTVSTLSQYLECPGIQHWDAFLHVLCNTLNKLTCAVETVTELPV</sequence>
<dbReference type="Pfam" id="PF07727">
    <property type="entry name" value="RVT_2"/>
    <property type="match status" value="1"/>
</dbReference>
<dbReference type="AlphaFoldDB" id="A0A9Q3GTA1"/>
<evidence type="ECO:0000259" key="2">
    <source>
        <dbReference type="Pfam" id="PF07727"/>
    </source>
</evidence>
<dbReference type="OrthoDB" id="3344688at2759"/>
<dbReference type="Proteomes" id="UP000765509">
    <property type="component" value="Unassembled WGS sequence"/>
</dbReference>
<dbReference type="InterPro" id="IPR013103">
    <property type="entry name" value="RVT_2"/>
</dbReference>
<evidence type="ECO:0000256" key="1">
    <source>
        <dbReference type="SAM" id="MobiDB-lite"/>
    </source>
</evidence>
<accession>A0A9Q3GTA1</accession>
<evidence type="ECO:0000313" key="4">
    <source>
        <dbReference type="Proteomes" id="UP000765509"/>
    </source>
</evidence>
<proteinExistence type="predicted"/>
<dbReference type="EMBL" id="AVOT02005206">
    <property type="protein sequence ID" value="MBW0478482.1"/>
    <property type="molecule type" value="Genomic_DNA"/>
</dbReference>
<name>A0A9Q3GTA1_9BASI</name>